<dbReference type="OrthoDB" id="10006285at2759"/>
<dbReference type="STRING" id="1229662.W3WZT4"/>
<dbReference type="SUPFAM" id="SSF75011">
    <property type="entry name" value="3-carboxy-cis,cis-mucoante lactonizing enzyme"/>
    <property type="match status" value="1"/>
</dbReference>
<sequence>MSSLSRVISLASLALSVAALPYGTEESCPAPPRALYTITNDYNNSVVALPIGADGKIPGCSFGRLTSTGGSGGNTINSGKKAAPDALSSQAALTIAGNYIFAVNAGSNSVSMFSIDAQDPTKVTMIGQPAVVSGDFPVTVAASLNSSQVCVGCSGTRSGVSCASYSAEGIGAMDDLRSFELGQSMPPTGPLNTVSQIFFSTDESILYTTIKGDPSQNKTGFLAAFSVTDGQVEHDGAMTSPNGTVALFGTTQIPDSTNLFVTDAGFGSVILEVDGTGAATLQDKVEIQGQKATCWSTISPATNTAFVTDVALNRLVEQSLTDASIVAEIDLAANGDPGLTDLQAGGKFIYALSPGNGTTQAAIAVVDATTKRQVQHFGLQMSGVSKNAQGIALLL</sequence>
<proteinExistence type="predicted"/>
<dbReference type="eggNOG" id="ENOG502S2T1">
    <property type="taxonomic scope" value="Eukaryota"/>
</dbReference>
<evidence type="ECO:0008006" key="4">
    <source>
        <dbReference type="Google" id="ProtNLM"/>
    </source>
</evidence>
<keyword evidence="3" id="KW-1185">Reference proteome</keyword>
<dbReference type="InterPro" id="IPR015943">
    <property type="entry name" value="WD40/YVTN_repeat-like_dom_sf"/>
</dbReference>
<name>W3WZT4_PESFW</name>
<evidence type="ECO:0000256" key="1">
    <source>
        <dbReference type="SAM" id="SignalP"/>
    </source>
</evidence>
<dbReference type="GeneID" id="19273513"/>
<feature type="chain" id="PRO_5004834074" description="3-carboxymuconate cyclase" evidence="1">
    <location>
        <begin position="20"/>
        <end position="395"/>
    </location>
</feature>
<accession>W3WZT4</accession>
<dbReference type="EMBL" id="KI912114">
    <property type="protein sequence ID" value="ETS78647.1"/>
    <property type="molecule type" value="Genomic_DNA"/>
</dbReference>
<evidence type="ECO:0000313" key="2">
    <source>
        <dbReference type="EMBL" id="ETS78647.1"/>
    </source>
</evidence>
<dbReference type="RefSeq" id="XP_007835272.1">
    <property type="nucleotide sequence ID" value="XM_007837081.1"/>
</dbReference>
<reference evidence="3" key="1">
    <citation type="journal article" date="2015" name="BMC Genomics">
        <title>Genomic and transcriptomic analysis of the endophytic fungus Pestalotiopsis fici reveals its lifestyle and high potential for synthesis of natural products.</title>
        <authorList>
            <person name="Wang X."/>
            <person name="Zhang X."/>
            <person name="Liu L."/>
            <person name="Xiang M."/>
            <person name="Wang W."/>
            <person name="Sun X."/>
            <person name="Che Y."/>
            <person name="Guo L."/>
            <person name="Liu G."/>
            <person name="Guo L."/>
            <person name="Wang C."/>
            <person name="Yin W.B."/>
            <person name="Stadler M."/>
            <person name="Zhang X."/>
            <person name="Liu X."/>
        </authorList>
    </citation>
    <scope>NUCLEOTIDE SEQUENCE [LARGE SCALE GENOMIC DNA]</scope>
    <source>
        <strain evidence="3">W106-1 / CGMCC3.15140</strain>
    </source>
</reference>
<gene>
    <name evidence="2" type="ORF">PFICI_08500</name>
</gene>
<dbReference type="OMA" id="TCWATIS"/>
<dbReference type="AlphaFoldDB" id="W3WZT4"/>
<protein>
    <recommendedName>
        <fullName evidence="4">3-carboxymuconate cyclase</fullName>
    </recommendedName>
</protein>
<dbReference type="KEGG" id="pfy:PFICI_08500"/>
<keyword evidence="1" id="KW-0732">Signal</keyword>
<dbReference type="Gene3D" id="2.130.10.10">
    <property type="entry name" value="YVTN repeat-like/Quinoprotein amine dehydrogenase"/>
    <property type="match status" value="1"/>
</dbReference>
<dbReference type="HOGENOM" id="CLU_037887_1_0_1"/>
<organism evidence="2 3">
    <name type="scientific">Pestalotiopsis fici (strain W106-1 / CGMCC3.15140)</name>
    <dbReference type="NCBI Taxonomy" id="1229662"/>
    <lineage>
        <taxon>Eukaryota</taxon>
        <taxon>Fungi</taxon>
        <taxon>Dikarya</taxon>
        <taxon>Ascomycota</taxon>
        <taxon>Pezizomycotina</taxon>
        <taxon>Sordariomycetes</taxon>
        <taxon>Xylariomycetidae</taxon>
        <taxon>Amphisphaeriales</taxon>
        <taxon>Sporocadaceae</taxon>
        <taxon>Pestalotiopsis</taxon>
    </lineage>
</organism>
<evidence type="ECO:0000313" key="3">
    <source>
        <dbReference type="Proteomes" id="UP000030651"/>
    </source>
</evidence>
<feature type="signal peptide" evidence="1">
    <location>
        <begin position="1"/>
        <end position="19"/>
    </location>
</feature>
<dbReference type="InParanoid" id="W3WZT4"/>
<dbReference type="Proteomes" id="UP000030651">
    <property type="component" value="Unassembled WGS sequence"/>
</dbReference>